<reference evidence="2" key="1">
    <citation type="submission" date="2011-07" db="EMBL/GenBank/DDBJ databases">
        <title>Complete genome sequence of Acetobacterium woodii.</title>
        <authorList>
            <person name="Poehlein A."/>
            <person name="Schmidt S."/>
            <person name="Kaster A.-K."/>
            <person name="Goenrich M."/>
            <person name="Vollmers J."/>
            <person name="Thuermer A."/>
            <person name="Gottschalk G."/>
            <person name="Thauer R.K."/>
            <person name="Daniel R."/>
            <person name="Mueller V."/>
        </authorList>
    </citation>
    <scope>NUCLEOTIDE SEQUENCE [LARGE SCALE GENOMIC DNA]</scope>
    <source>
        <strain evidence="2">ATCC 29683 / DSM 1030 / JCM 2381 / KCTC 1655 / WB1</strain>
    </source>
</reference>
<sequence length="109" mass="12319">MIQLLGDFCFPNDCFHFCEKSLTLPGIYLLNAIPYENINSTPYPTKKQLIIANQPLSKLLLFHIGGGEGSRTPVRKSIHRSFSECSHCLFSHSPSSPMTKKRVNQPLDR</sequence>
<evidence type="ECO:0000313" key="2">
    <source>
        <dbReference type="Proteomes" id="UP000007177"/>
    </source>
</evidence>
<dbReference type="HOGENOM" id="CLU_2178048_0_0_9"/>
<gene>
    <name evidence="1" type="ordered locus">Awo_c16950</name>
</gene>
<protein>
    <submittedName>
        <fullName evidence="1">Uncharacterized protein</fullName>
    </submittedName>
</protein>
<dbReference type="KEGG" id="awo:Awo_c16950"/>
<organism evidence="1 2">
    <name type="scientific">Acetobacterium woodii (strain ATCC 29683 / DSM 1030 / JCM 2381 / KCTC 1655 / WB1)</name>
    <dbReference type="NCBI Taxonomy" id="931626"/>
    <lineage>
        <taxon>Bacteria</taxon>
        <taxon>Bacillati</taxon>
        <taxon>Bacillota</taxon>
        <taxon>Clostridia</taxon>
        <taxon>Eubacteriales</taxon>
        <taxon>Eubacteriaceae</taxon>
        <taxon>Acetobacterium</taxon>
    </lineage>
</organism>
<proteinExistence type="predicted"/>
<name>H6LHU7_ACEWD</name>
<accession>H6LHU7</accession>
<evidence type="ECO:0000313" key="1">
    <source>
        <dbReference type="EMBL" id="AFA48477.1"/>
    </source>
</evidence>
<dbReference type="Proteomes" id="UP000007177">
    <property type="component" value="Chromosome"/>
</dbReference>
<keyword evidence="2" id="KW-1185">Reference proteome</keyword>
<dbReference type="EMBL" id="CP002987">
    <property type="protein sequence ID" value="AFA48477.1"/>
    <property type="molecule type" value="Genomic_DNA"/>
</dbReference>
<reference evidence="1 2" key="2">
    <citation type="journal article" date="2012" name="PLoS ONE">
        <title>An ancient pathway combining carbon dioxide fixation with the generation and utilization of a sodium ion gradient for ATP synthesis.</title>
        <authorList>
            <person name="Poehlein A."/>
            <person name="Schmidt S."/>
            <person name="Kaster A.K."/>
            <person name="Goenrich M."/>
            <person name="Vollmers J."/>
            <person name="Thurmer A."/>
            <person name="Bertsch J."/>
            <person name="Schuchmann K."/>
            <person name="Voigt B."/>
            <person name="Hecker M."/>
            <person name="Daniel R."/>
            <person name="Thauer R.K."/>
            <person name="Gottschalk G."/>
            <person name="Muller V."/>
        </authorList>
    </citation>
    <scope>NUCLEOTIDE SEQUENCE [LARGE SCALE GENOMIC DNA]</scope>
    <source>
        <strain evidence="2">ATCC 29683 / DSM 1030 / JCM 2381 / KCTC 1655 / WB1</strain>
    </source>
</reference>
<dbReference type="AlphaFoldDB" id="H6LHU7"/>